<evidence type="ECO:0000313" key="1">
    <source>
        <dbReference type="EMBL" id="GAA5149935.1"/>
    </source>
</evidence>
<keyword evidence="2" id="KW-1185">Reference proteome</keyword>
<protein>
    <recommendedName>
        <fullName evidence="3">Hedgehog/Intein (Hint) domain-containing protein</fullName>
    </recommendedName>
</protein>
<evidence type="ECO:0008006" key="3">
    <source>
        <dbReference type="Google" id="ProtNLM"/>
    </source>
</evidence>
<dbReference type="EMBL" id="BAABIA010000016">
    <property type="protein sequence ID" value="GAA5149935.1"/>
    <property type="molecule type" value="Genomic_DNA"/>
</dbReference>
<accession>A0ABP9PUB0</accession>
<dbReference type="Proteomes" id="UP001499852">
    <property type="component" value="Unassembled WGS sequence"/>
</dbReference>
<organism evidence="1 2">
    <name type="scientific">Prosthecobacter algae</name>
    <dbReference type="NCBI Taxonomy" id="1144682"/>
    <lineage>
        <taxon>Bacteria</taxon>
        <taxon>Pseudomonadati</taxon>
        <taxon>Verrucomicrobiota</taxon>
        <taxon>Verrucomicrobiia</taxon>
        <taxon>Verrucomicrobiales</taxon>
        <taxon>Verrucomicrobiaceae</taxon>
        <taxon>Prosthecobacter</taxon>
    </lineage>
</organism>
<reference evidence="2" key="1">
    <citation type="journal article" date="2019" name="Int. J. Syst. Evol. Microbiol.">
        <title>The Global Catalogue of Microorganisms (GCM) 10K type strain sequencing project: providing services to taxonomists for standard genome sequencing and annotation.</title>
        <authorList>
            <consortium name="The Broad Institute Genomics Platform"/>
            <consortium name="The Broad Institute Genome Sequencing Center for Infectious Disease"/>
            <person name="Wu L."/>
            <person name="Ma J."/>
        </authorList>
    </citation>
    <scope>NUCLEOTIDE SEQUENCE [LARGE SCALE GENOMIC DNA]</scope>
    <source>
        <strain evidence="2">JCM 18053</strain>
    </source>
</reference>
<evidence type="ECO:0000313" key="2">
    <source>
        <dbReference type="Proteomes" id="UP001499852"/>
    </source>
</evidence>
<dbReference type="RefSeq" id="WP_345738992.1">
    <property type="nucleotide sequence ID" value="NZ_BAABIA010000016.1"/>
</dbReference>
<name>A0ABP9PUB0_9BACT</name>
<proteinExistence type="predicted"/>
<gene>
    <name evidence="1" type="ORF">GCM10023213_48270</name>
</gene>
<sequence length="307" mass="33303">MAMNVRDVVEHLYRYLRKEQRQLPLTDPDLDDPLPEALAAVNAVLQRLAVRAPKFAVQRPMAALFHGPATVTVSGLVREGRTVNCVAWPAWAAGCQVLLPGDALPNRILEVTGQVATLLYPHLAESTGGQAKVMADAVVLGPEVIAVLPPVRLRGGAELRPVNGKRALRAQGGGVVRDDFGRLRRGPAEVGGTYHVESVMLPGMSLPRFQLRLGTAVTAETVVEYDARCSLGWVTANHVFNDAPVPVPAEHVESLFLPLVLQRFFSASVMRNADVPPLVAVQAQEAELLLEAMRPQTEKTFRLYPGL</sequence>
<comment type="caution">
    <text evidence="1">The sequence shown here is derived from an EMBL/GenBank/DDBJ whole genome shotgun (WGS) entry which is preliminary data.</text>
</comment>